<dbReference type="AlphaFoldDB" id="A0A068R044"/>
<dbReference type="KEGG" id="xpo:XPG1_0769"/>
<keyword evidence="1" id="KW-0472">Membrane</keyword>
<dbReference type="HOGENOM" id="CLU_3174958_0_0_6"/>
<proteinExistence type="predicted"/>
<keyword evidence="3" id="KW-1185">Reference proteome</keyword>
<organism evidence="2 3">
    <name type="scientific">Xenorhabdus poinarii G6</name>
    <dbReference type="NCBI Taxonomy" id="1354304"/>
    <lineage>
        <taxon>Bacteria</taxon>
        <taxon>Pseudomonadati</taxon>
        <taxon>Pseudomonadota</taxon>
        <taxon>Gammaproteobacteria</taxon>
        <taxon>Enterobacterales</taxon>
        <taxon>Morganellaceae</taxon>
        <taxon>Xenorhabdus</taxon>
    </lineage>
</organism>
<name>A0A068R044_9GAMM</name>
<evidence type="ECO:0000256" key="1">
    <source>
        <dbReference type="SAM" id="Phobius"/>
    </source>
</evidence>
<evidence type="ECO:0000313" key="2">
    <source>
        <dbReference type="EMBL" id="CDG20424.1"/>
    </source>
</evidence>
<keyword evidence="1" id="KW-0812">Transmembrane</keyword>
<dbReference type="EMBL" id="FO704551">
    <property type="protein sequence ID" value="CDG20424.1"/>
    <property type="molecule type" value="Genomic_DNA"/>
</dbReference>
<protein>
    <submittedName>
        <fullName evidence="2">Uncharacterized protein</fullName>
    </submittedName>
</protein>
<gene>
    <name evidence="2" type="ORF">XPG1_0769</name>
</gene>
<sequence length="47" mass="5557">MDFSFTMLSFINYLINLLIPCLLFYAILLSKYAIQIKFKMHSPVLIK</sequence>
<dbReference type="Proteomes" id="UP000032735">
    <property type="component" value="Chromosome"/>
</dbReference>
<keyword evidence="1" id="KW-1133">Transmembrane helix</keyword>
<feature type="transmembrane region" description="Helical" evidence="1">
    <location>
        <begin position="13"/>
        <end position="34"/>
    </location>
</feature>
<evidence type="ECO:0000313" key="3">
    <source>
        <dbReference type="Proteomes" id="UP000032735"/>
    </source>
</evidence>
<accession>A0A068R044</accession>
<reference evidence="2 3" key="1">
    <citation type="submission" date="2013-07" db="EMBL/GenBank/DDBJ databases">
        <authorList>
            <person name="Genoscope - CEA"/>
        </authorList>
    </citation>
    <scope>NUCLEOTIDE SEQUENCE [LARGE SCALE GENOMIC DNA]</scope>
    <source>
        <strain evidence="2 3">G6</strain>
    </source>
</reference>